<keyword evidence="3" id="KW-0812">Transmembrane</keyword>
<protein>
    <recommendedName>
        <fullName evidence="12">Trichome birefringence-like N-terminal domain-containing protein</fullName>
    </recommendedName>
</protein>
<accession>A0ABC8SLT1</accession>
<sequence>MCAGCGTQHPPWPQANTTPHHRREFDSEASDASNTLCDYSDGQLTYDSTIRSPRYDNTCKEIYKGWNCISSNKANALDIVKWRRKPNHCDLPQFEPLRFLEKYRDISIGFVGDSLNRNMFVALFCTLKRVPGDVRKWRPAGADRGLTFSPVQPYYCLSSHKSFANPNGGILESLGYKEGYRVDVDTPEGPWVEAASFHDILIFNTGHWWWAPSKFDPVKLPMLFFEKGCPVVPTIPPDAGLDMVLKHMGEELFSLTNNGTYVEARHVNQHLYMALHGSGFHTLE</sequence>
<reference evidence="10 11" key="1">
    <citation type="submission" date="2024-02" db="EMBL/GenBank/DDBJ databases">
        <authorList>
            <person name="Vignale AGUSTIN F."/>
            <person name="Sosa J E."/>
            <person name="Modenutti C."/>
        </authorList>
    </citation>
    <scope>NUCLEOTIDE SEQUENCE [LARGE SCALE GENOMIC DNA]</scope>
</reference>
<feature type="domain" description="Trichome birefringence-like C-terminal" evidence="8">
    <location>
        <begin position="91"/>
        <end position="251"/>
    </location>
</feature>
<comment type="caution">
    <text evidence="10">The sequence shown here is derived from an EMBL/GenBank/DDBJ whole genome shotgun (WGS) entry which is preliminary data.</text>
</comment>
<feature type="domain" description="Trichome birefringence-like N-terminal" evidence="9">
    <location>
        <begin position="37"/>
        <end position="90"/>
    </location>
</feature>
<dbReference type="AlphaFoldDB" id="A0ABC8SLT1"/>
<comment type="similarity">
    <text evidence="2">Belongs to the PC-esterase family. TBL subfamily.</text>
</comment>
<dbReference type="EMBL" id="CAUOFW020002791">
    <property type="protein sequence ID" value="CAK9156114.1"/>
    <property type="molecule type" value="Genomic_DNA"/>
</dbReference>
<keyword evidence="5" id="KW-1133">Transmembrane helix</keyword>
<evidence type="ECO:0000256" key="1">
    <source>
        <dbReference type="ARBA" id="ARBA00004167"/>
    </source>
</evidence>
<feature type="region of interest" description="Disordered" evidence="7">
    <location>
        <begin position="1"/>
        <end position="25"/>
    </location>
</feature>
<evidence type="ECO:0000256" key="6">
    <source>
        <dbReference type="ARBA" id="ARBA00023136"/>
    </source>
</evidence>
<dbReference type="Pfam" id="PF14416">
    <property type="entry name" value="PMR5N"/>
    <property type="match status" value="1"/>
</dbReference>
<dbReference type="InterPro" id="IPR026057">
    <property type="entry name" value="TBL_C"/>
</dbReference>
<comment type="subcellular location">
    <subcellularLocation>
        <location evidence="1">Membrane</location>
        <topology evidence="1">Single-pass membrane protein</topology>
    </subcellularLocation>
</comment>
<keyword evidence="4" id="KW-0735">Signal-anchor</keyword>
<dbReference type="InterPro" id="IPR029962">
    <property type="entry name" value="TBL"/>
</dbReference>
<dbReference type="GO" id="GO:0016020">
    <property type="term" value="C:membrane"/>
    <property type="evidence" value="ECO:0007669"/>
    <property type="project" value="UniProtKB-SubCell"/>
</dbReference>
<gene>
    <name evidence="10" type="ORF">ILEXP_LOCUS24522</name>
</gene>
<evidence type="ECO:0000256" key="2">
    <source>
        <dbReference type="ARBA" id="ARBA00007727"/>
    </source>
</evidence>
<name>A0ABC8SLT1_9AQUA</name>
<evidence type="ECO:0000259" key="9">
    <source>
        <dbReference type="Pfam" id="PF14416"/>
    </source>
</evidence>
<evidence type="ECO:0000313" key="10">
    <source>
        <dbReference type="EMBL" id="CAK9156114.1"/>
    </source>
</evidence>
<evidence type="ECO:0000313" key="11">
    <source>
        <dbReference type="Proteomes" id="UP001642360"/>
    </source>
</evidence>
<keyword evidence="6" id="KW-0472">Membrane</keyword>
<evidence type="ECO:0000256" key="7">
    <source>
        <dbReference type="SAM" id="MobiDB-lite"/>
    </source>
</evidence>
<evidence type="ECO:0000256" key="4">
    <source>
        <dbReference type="ARBA" id="ARBA00022968"/>
    </source>
</evidence>
<dbReference type="PANTHER" id="PTHR32285">
    <property type="entry name" value="PROTEIN TRICHOME BIREFRINGENCE-LIKE 9-RELATED"/>
    <property type="match status" value="1"/>
</dbReference>
<dbReference type="PANTHER" id="PTHR32285:SF12">
    <property type="entry name" value="PROTEIN TRICHOME BIREFRINGENCE-LIKE 13"/>
    <property type="match status" value="1"/>
</dbReference>
<dbReference type="Pfam" id="PF13839">
    <property type="entry name" value="PC-Esterase"/>
    <property type="match status" value="1"/>
</dbReference>
<evidence type="ECO:0000256" key="3">
    <source>
        <dbReference type="ARBA" id="ARBA00022692"/>
    </source>
</evidence>
<dbReference type="Proteomes" id="UP001642360">
    <property type="component" value="Unassembled WGS sequence"/>
</dbReference>
<organism evidence="10 11">
    <name type="scientific">Ilex paraguariensis</name>
    <name type="common">yerba mate</name>
    <dbReference type="NCBI Taxonomy" id="185542"/>
    <lineage>
        <taxon>Eukaryota</taxon>
        <taxon>Viridiplantae</taxon>
        <taxon>Streptophyta</taxon>
        <taxon>Embryophyta</taxon>
        <taxon>Tracheophyta</taxon>
        <taxon>Spermatophyta</taxon>
        <taxon>Magnoliopsida</taxon>
        <taxon>eudicotyledons</taxon>
        <taxon>Gunneridae</taxon>
        <taxon>Pentapetalae</taxon>
        <taxon>asterids</taxon>
        <taxon>campanulids</taxon>
        <taxon>Aquifoliales</taxon>
        <taxon>Aquifoliaceae</taxon>
        <taxon>Ilex</taxon>
    </lineage>
</organism>
<evidence type="ECO:0000256" key="5">
    <source>
        <dbReference type="ARBA" id="ARBA00022989"/>
    </source>
</evidence>
<keyword evidence="11" id="KW-1185">Reference proteome</keyword>
<dbReference type="InterPro" id="IPR025846">
    <property type="entry name" value="TBL_N"/>
</dbReference>
<proteinExistence type="inferred from homology"/>
<evidence type="ECO:0008006" key="12">
    <source>
        <dbReference type="Google" id="ProtNLM"/>
    </source>
</evidence>
<evidence type="ECO:0000259" key="8">
    <source>
        <dbReference type="Pfam" id="PF13839"/>
    </source>
</evidence>